<name>A0A6J6MF17_9ZZZZ</name>
<dbReference type="PROSITE" id="PS50932">
    <property type="entry name" value="HTH_LACI_2"/>
    <property type="match status" value="1"/>
</dbReference>
<evidence type="ECO:0000256" key="5">
    <source>
        <dbReference type="SAM" id="MobiDB-lite"/>
    </source>
</evidence>
<dbReference type="PANTHER" id="PTHR30146">
    <property type="entry name" value="LACI-RELATED TRANSCRIPTIONAL REPRESSOR"/>
    <property type="match status" value="1"/>
</dbReference>
<accession>A0A6J6MF17</accession>
<evidence type="ECO:0000313" key="10">
    <source>
        <dbReference type="EMBL" id="CAB5012514.1"/>
    </source>
</evidence>
<dbReference type="InterPro" id="IPR010982">
    <property type="entry name" value="Lambda_DNA-bd_dom_sf"/>
</dbReference>
<reference evidence="7" key="1">
    <citation type="submission" date="2020-05" db="EMBL/GenBank/DDBJ databases">
        <authorList>
            <person name="Chiriac C."/>
            <person name="Salcher M."/>
            <person name="Ghai R."/>
            <person name="Kavagutti S V."/>
        </authorList>
    </citation>
    <scope>NUCLEOTIDE SEQUENCE</scope>
</reference>
<dbReference type="AlphaFoldDB" id="A0A6J6MF17"/>
<evidence type="ECO:0000256" key="3">
    <source>
        <dbReference type="ARBA" id="ARBA00023125"/>
    </source>
</evidence>
<dbReference type="Pfam" id="PF00356">
    <property type="entry name" value="LacI"/>
    <property type="match status" value="1"/>
</dbReference>
<dbReference type="Pfam" id="PF13377">
    <property type="entry name" value="Peripla_BP_3"/>
    <property type="match status" value="1"/>
</dbReference>
<dbReference type="SMART" id="SM00354">
    <property type="entry name" value="HTH_LACI"/>
    <property type="match status" value="1"/>
</dbReference>
<keyword evidence="4" id="KW-0804">Transcription</keyword>
<dbReference type="CDD" id="cd01392">
    <property type="entry name" value="HTH_LacI"/>
    <property type="match status" value="1"/>
</dbReference>
<dbReference type="Gene3D" id="1.10.260.40">
    <property type="entry name" value="lambda repressor-like DNA-binding domains"/>
    <property type="match status" value="1"/>
</dbReference>
<dbReference type="CDD" id="cd06267">
    <property type="entry name" value="PBP1_LacI_sugar_binding-like"/>
    <property type="match status" value="1"/>
</dbReference>
<dbReference type="PROSITE" id="PS00356">
    <property type="entry name" value="HTH_LACI_1"/>
    <property type="match status" value="1"/>
</dbReference>
<dbReference type="InterPro" id="IPR028082">
    <property type="entry name" value="Peripla_BP_I"/>
</dbReference>
<organism evidence="7">
    <name type="scientific">freshwater metagenome</name>
    <dbReference type="NCBI Taxonomy" id="449393"/>
    <lineage>
        <taxon>unclassified sequences</taxon>
        <taxon>metagenomes</taxon>
        <taxon>ecological metagenomes</taxon>
    </lineage>
</organism>
<keyword evidence="2" id="KW-0805">Transcription regulation</keyword>
<keyword evidence="1" id="KW-0678">Repressor</keyword>
<dbReference type="EMBL" id="CAFBPH010000088">
    <property type="protein sequence ID" value="CAB5012514.1"/>
    <property type="molecule type" value="Genomic_DNA"/>
</dbReference>
<dbReference type="Gene3D" id="3.40.50.2300">
    <property type="match status" value="2"/>
</dbReference>
<feature type="region of interest" description="Disordered" evidence="5">
    <location>
        <begin position="337"/>
        <end position="360"/>
    </location>
</feature>
<dbReference type="SUPFAM" id="SSF47413">
    <property type="entry name" value="lambda repressor-like DNA-binding domains"/>
    <property type="match status" value="1"/>
</dbReference>
<evidence type="ECO:0000256" key="1">
    <source>
        <dbReference type="ARBA" id="ARBA00022491"/>
    </source>
</evidence>
<proteinExistence type="predicted"/>
<gene>
    <name evidence="7" type="ORF">UFOPK2329_00563</name>
    <name evidence="8" type="ORF">UFOPK3166_00582</name>
    <name evidence="9" type="ORF">UFOPK4035_00228</name>
    <name evidence="10" type="ORF">UFOPK4087_00516</name>
    <name evidence="11" type="ORF">UFOPK4424_00167</name>
</gene>
<evidence type="ECO:0000256" key="4">
    <source>
        <dbReference type="ARBA" id="ARBA00023163"/>
    </source>
</evidence>
<dbReference type="PANTHER" id="PTHR30146:SF148">
    <property type="entry name" value="HTH-TYPE TRANSCRIPTIONAL REPRESSOR PURR-RELATED"/>
    <property type="match status" value="1"/>
</dbReference>
<keyword evidence="3" id="KW-0238">DNA-binding</keyword>
<dbReference type="SUPFAM" id="SSF53822">
    <property type="entry name" value="Periplasmic binding protein-like I"/>
    <property type="match status" value="1"/>
</dbReference>
<dbReference type="GO" id="GO:0000976">
    <property type="term" value="F:transcription cis-regulatory region binding"/>
    <property type="evidence" value="ECO:0007669"/>
    <property type="project" value="TreeGrafter"/>
</dbReference>
<dbReference type="EMBL" id="CAFBOX010000021">
    <property type="protein sequence ID" value="CAB4991674.1"/>
    <property type="molecule type" value="Genomic_DNA"/>
</dbReference>
<protein>
    <submittedName>
        <fullName evidence="7">Unannotated protein</fullName>
    </submittedName>
</protein>
<evidence type="ECO:0000313" key="9">
    <source>
        <dbReference type="EMBL" id="CAB4991674.1"/>
    </source>
</evidence>
<sequence>MPVVTITDVASRVGVSVATISRFLSGGNVREEKKIRSVIQELNYRPNIAARNLKSGRSATVAIIVPDISNPFFAAIVRGAEKASGDSLMAAIVNTDSNSEREINALANLYGRVDGAIFVPTKESDHKNGLSHFGRPIVFVDRYLQKEKKYDTVLADNARGAELAVEHFASEGHTKIAIISGPLDSTPGRQREEGFRKALDNSKIGANPNYVIVSDFTQAGGYAAMNQLLDLAEPPTAVFSSNNLMTYGALNALKDRGVRVPSDISFIGFDDFELSTLISPKITVINRDAEAQGAEAMRALMWRLENMDSKISKHSVIPVNLIKRESVTIPRTWDLQNSHKVKERQSQTSDHSNNKEKVNE</sequence>
<dbReference type="GO" id="GO:0003700">
    <property type="term" value="F:DNA-binding transcription factor activity"/>
    <property type="evidence" value="ECO:0007669"/>
    <property type="project" value="TreeGrafter"/>
</dbReference>
<dbReference type="InterPro" id="IPR000843">
    <property type="entry name" value="HTH_LacI"/>
</dbReference>
<dbReference type="EMBL" id="CAFBRW010000016">
    <property type="protein sequence ID" value="CAB5111031.1"/>
    <property type="molecule type" value="Genomic_DNA"/>
</dbReference>
<feature type="domain" description="HTH lacI-type" evidence="6">
    <location>
        <begin position="4"/>
        <end position="55"/>
    </location>
</feature>
<dbReference type="EMBL" id="CAFABD010000074">
    <property type="protein sequence ID" value="CAB4825035.1"/>
    <property type="molecule type" value="Genomic_DNA"/>
</dbReference>
<evidence type="ECO:0000313" key="8">
    <source>
        <dbReference type="EMBL" id="CAB4825035.1"/>
    </source>
</evidence>
<evidence type="ECO:0000259" key="6">
    <source>
        <dbReference type="PROSITE" id="PS50932"/>
    </source>
</evidence>
<evidence type="ECO:0000313" key="11">
    <source>
        <dbReference type="EMBL" id="CAB5111031.1"/>
    </source>
</evidence>
<evidence type="ECO:0000256" key="2">
    <source>
        <dbReference type="ARBA" id="ARBA00023015"/>
    </source>
</evidence>
<evidence type="ECO:0000313" key="7">
    <source>
        <dbReference type="EMBL" id="CAB4672516.1"/>
    </source>
</evidence>
<dbReference type="InterPro" id="IPR046335">
    <property type="entry name" value="LacI/GalR-like_sensor"/>
</dbReference>
<dbReference type="EMBL" id="CAEZWZ010000072">
    <property type="protein sequence ID" value="CAB4672516.1"/>
    <property type="molecule type" value="Genomic_DNA"/>
</dbReference>